<comment type="caution">
    <text evidence="1">The sequence shown here is derived from an EMBL/GenBank/DDBJ whole genome shotgun (WGS) entry which is preliminary data.</text>
</comment>
<dbReference type="Proteomes" id="UP000198211">
    <property type="component" value="Unassembled WGS sequence"/>
</dbReference>
<evidence type="ECO:0000313" key="2">
    <source>
        <dbReference type="Proteomes" id="UP000198211"/>
    </source>
</evidence>
<evidence type="ECO:0000313" key="1">
    <source>
        <dbReference type="EMBL" id="OWZ00781.1"/>
    </source>
</evidence>
<keyword evidence="2" id="KW-1185">Reference proteome</keyword>
<protein>
    <submittedName>
        <fullName evidence="1">Uncharacterized protein</fullName>
    </submittedName>
</protein>
<name>A0A225V5P0_9STRA</name>
<organism evidence="1 2">
    <name type="scientific">Phytophthora megakarya</name>
    <dbReference type="NCBI Taxonomy" id="4795"/>
    <lineage>
        <taxon>Eukaryota</taxon>
        <taxon>Sar</taxon>
        <taxon>Stramenopiles</taxon>
        <taxon>Oomycota</taxon>
        <taxon>Peronosporomycetes</taxon>
        <taxon>Peronosporales</taxon>
        <taxon>Peronosporaceae</taxon>
        <taxon>Phytophthora</taxon>
    </lineage>
</organism>
<reference evidence="2" key="1">
    <citation type="submission" date="2017-03" db="EMBL/GenBank/DDBJ databases">
        <title>Phytopthora megakarya and P. palmivora, two closely related causual agents of cacao black pod achieved similar genome size and gene model numbers by different mechanisms.</title>
        <authorList>
            <person name="Ali S."/>
            <person name="Shao J."/>
            <person name="Larry D.J."/>
            <person name="Kronmiller B."/>
            <person name="Shen D."/>
            <person name="Strem M.D."/>
            <person name="Melnick R.L."/>
            <person name="Guiltinan M.J."/>
            <person name="Tyler B.M."/>
            <person name="Meinhardt L.W."/>
            <person name="Bailey B.A."/>
        </authorList>
    </citation>
    <scope>NUCLEOTIDE SEQUENCE [LARGE SCALE GENOMIC DNA]</scope>
    <source>
        <strain evidence="2">zdho120</strain>
    </source>
</reference>
<proteinExistence type="predicted"/>
<dbReference type="STRING" id="4795.A0A225V5P0"/>
<sequence>MTTLSDEGFPTAVMDVSGARRTVNLDSGARYTVVVTNWMEYCDRFSCTTPVNFEAGIGGRLLGVVGVWRFEMLNVVGETVAVDA</sequence>
<dbReference type="AlphaFoldDB" id="A0A225V5P0"/>
<gene>
    <name evidence="1" type="ORF">PHMEG_00027954</name>
</gene>
<dbReference type="EMBL" id="NBNE01007331">
    <property type="protein sequence ID" value="OWZ00781.1"/>
    <property type="molecule type" value="Genomic_DNA"/>
</dbReference>
<accession>A0A225V5P0</accession>